<evidence type="ECO:0000256" key="2">
    <source>
        <dbReference type="SAM" id="Phobius"/>
    </source>
</evidence>
<name>A0ABV8E5A9_9HYPH</name>
<evidence type="ECO:0000256" key="1">
    <source>
        <dbReference type="SAM" id="MobiDB-lite"/>
    </source>
</evidence>
<keyword evidence="4" id="KW-1185">Reference proteome</keyword>
<comment type="caution">
    <text evidence="3">The sequence shown here is derived from an EMBL/GenBank/DDBJ whole genome shotgun (WGS) entry which is preliminary data.</text>
</comment>
<evidence type="ECO:0000313" key="4">
    <source>
        <dbReference type="Proteomes" id="UP001595697"/>
    </source>
</evidence>
<dbReference type="RefSeq" id="WP_247259416.1">
    <property type="nucleotide sequence ID" value="NZ_JALJQZ010000002.1"/>
</dbReference>
<proteinExistence type="predicted"/>
<accession>A0ABV8E5A9</accession>
<protein>
    <recommendedName>
        <fullName evidence="5">DUF3426 domain-containing protein</fullName>
    </recommendedName>
</protein>
<keyword evidence="2" id="KW-0812">Transmembrane</keyword>
<gene>
    <name evidence="3" type="ORF">ACFOVS_04190</name>
</gene>
<dbReference type="Proteomes" id="UP001595697">
    <property type="component" value="Unassembled WGS sequence"/>
</dbReference>
<organism evidence="3 4">
    <name type="scientific">Rhizobium lemnae</name>
    <dbReference type="NCBI Taxonomy" id="1214924"/>
    <lineage>
        <taxon>Bacteria</taxon>
        <taxon>Pseudomonadati</taxon>
        <taxon>Pseudomonadota</taxon>
        <taxon>Alphaproteobacteria</taxon>
        <taxon>Hyphomicrobiales</taxon>
        <taxon>Rhizobiaceae</taxon>
        <taxon>Rhizobium/Agrobacterium group</taxon>
        <taxon>Rhizobium</taxon>
    </lineage>
</organism>
<feature type="region of interest" description="Disordered" evidence="1">
    <location>
        <begin position="1"/>
        <end position="25"/>
    </location>
</feature>
<evidence type="ECO:0008006" key="5">
    <source>
        <dbReference type="Google" id="ProtNLM"/>
    </source>
</evidence>
<sequence>MDAFRSRRAKSENSYDILPPDSLGSKSVRRALSRGIVEDAEFVTVRDSATQTSREQETRRTPTGFHNDNATRPKTARPKPARRPDIAARNQSALSPKASLIERIEQKLMRMSADFFSAVVAFIFVMVFGFSGGFSLISADTPKAAQGLDITNVSLANHDSGGMQILQIYGIIENRGMVSRKVQPMRADLMVGDKVVFTTVIQPPAPEIGQHQSRGFTARIPHPGGKNPQLKLSFIEPGAIDS</sequence>
<reference evidence="4" key="1">
    <citation type="journal article" date="2019" name="Int. J. Syst. Evol. Microbiol.">
        <title>The Global Catalogue of Microorganisms (GCM) 10K type strain sequencing project: providing services to taxonomists for standard genome sequencing and annotation.</title>
        <authorList>
            <consortium name="The Broad Institute Genomics Platform"/>
            <consortium name="The Broad Institute Genome Sequencing Center for Infectious Disease"/>
            <person name="Wu L."/>
            <person name="Ma J."/>
        </authorList>
    </citation>
    <scope>NUCLEOTIDE SEQUENCE [LARGE SCALE GENOMIC DNA]</scope>
    <source>
        <strain evidence="4">TBRC 5781</strain>
    </source>
</reference>
<keyword evidence="2" id="KW-0472">Membrane</keyword>
<feature type="region of interest" description="Disordered" evidence="1">
    <location>
        <begin position="44"/>
        <end position="92"/>
    </location>
</feature>
<evidence type="ECO:0000313" key="3">
    <source>
        <dbReference type="EMBL" id="MFC3967334.1"/>
    </source>
</evidence>
<dbReference type="EMBL" id="JBHSBD010000016">
    <property type="protein sequence ID" value="MFC3967334.1"/>
    <property type="molecule type" value="Genomic_DNA"/>
</dbReference>
<feature type="transmembrane region" description="Helical" evidence="2">
    <location>
        <begin position="115"/>
        <end position="137"/>
    </location>
</feature>
<keyword evidence="2" id="KW-1133">Transmembrane helix</keyword>